<dbReference type="CDD" id="cd18793">
    <property type="entry name" value="SF2_C_SNF"/>
    <property type="match status" value="1"/>
</dbReference>
<dbReference type="PROSITE" id="PS51194">
    <property type="entry name" value="HELICASE_CTER"/>
    <property type="match status" value="1"/>
</dbReference>
<dbReference type="Pfam" id="PF12419">
    <property type="entry name" value="DUF3670"/>
    <property type="match status" value="1"/>
</dbReference>
<dbReference type="Proteomes" id="UP001566476">
    <property type="component" value="Unassembled WGS sequence"/>
</dbReference>
<dbReference type="Pfam" id="PF00176">
    <property type="entry name" value="SNF2-rel_dom"/>
    <property type="match status" value="1"/>
</dbReference>
<dbReference type="InterPro" id="IPR049730">
    <property type="entry name" value="SNF2/RAD54-like_C"/>
</dbReference>
<dbReference type="SMART" id="SM00487">
    <property type="entry name" value="DEXDc"/>
    <property type="match status" value="1"/>
</dbReference>
<feature type="domain" description="Helicase ATP-binding" evidence="2">
    <location>
        <begin position="561"/>
        <end position="726"/>
    </location>
</feature>
<evidence type="ECO:0000313" key="4">
    <source>
        <dbReference type="EMBL" id="MEZ0491014.1"/>
    </source>
</evidence>
<dbReference type="InterPro" id="IPR000330">
    <property type="entry name" value="SNF2_N"/>
</dbReference>
<name>A0ABV4HX66_9ACTN</name>
<evidence type="ECO:0000259" key="3">
    <source>
        <dbReference type="PROSITE" id="PS51194"/>
    </source>
</evidence>
<evidence type="ECO:0000313" key="5">
    <source>
        <dbReference type="Proteomes" id="UP001566476"/>
    </source>
</evidence>
<evidence type="ECO:0000259" key="2">
    <source>
        <dbReference type="PROSITE" id="PS51192"/>
    </source>
</evidence>
<dbReference type="PROSITE" id="PS51192">
    <property type="entry name" value="HELICASE_ATP_BIND_1"/>
    <property type="match status" value="1"/>
</dbReference>
<dbReference type="InterPro" id="IPR027417">
    <property type="entry name" value="P-loop_NTPase"/>
</dbReference>
<dbReference type="SUPFAM" id="SSF52540">
    <property type="entry name" value="P-loop containing nucleoside triphosphate hydrolases"/>
    <property type="match status" value="2"/>
</dbReference>
<protein>
    <submittedName>
        <fullName evidence="4">SNF2-related protein</fullName>
    </submittedName>
</protein>
<keyword evidence="1" id="KW-0378">Hydrolase</keyword>
<organism evidence="4 5">
    <name type="scientific">Kineococcus mangrovi</name>
    <dbReference type="NCBI Taxonomy" id="1660183"/>
    <lineage>
        <taxon>Bacteria</taxon>
        <taxon>Bacillati</taxon>
        <taxon>Actinomycetota</taxon>
        <taxon>Actinomycetes</taxon>
        <taxon>Kineosporiales</taxon>
        <taxon>Kineosporiaceae</taxon>
        <taxon>Kineococcus</taxon>
    </lineage>
</organism>
<evidence type="ECO:0000256" key="1">
    <source>
        <dbReference type="ARBA" id="ARBA00022801"/>
    </source>
</evidence>
<comment type="caution">
    <text evidence="4">The sequence shown here is derived from an EMBL/GenBank/DDBJ whole genome shotgun (WGS) entry which is preliminary data.</text>
</comment>
<dbReference type="CDD" id="cd18012">
    <property type="entry name" value="DEXQc_arch_SWI2_SNF2"/>
    <property type="match status" value="1"/>
</dbReference>
<gene>
    <name evidence="4" type="ORF">AB2L28_02035</name>
</gene>
<dbReference type="Gene3D" id="3.40.50.10810">
    <property type="entry name" value="Tandem AAA-ATPase domain"/>
    <property type="match status" value="1"/>
</dbReference>
<proteinExistence type="predicted"/>
<dbReference type="PANTHER" id="PTHR10799">
    <property type="entry name" value="SNF2/RAD54 HELICASE FAMILY"/>
    <property type="match status" value="1"/>
</dbReference>
<keyword evidence="5" id="KW-1185">Reference proteome</keyword>
<dbReference type="InterPro" id="IPR038718">
    <property type="entry name" value="SNF2-like_sf"/>
</dbReference>
<dbReference type="Gene3D" id="3.40.50.300">
    <property type="entry name" value="P-loop containing nucleotide triphosphate hydrolases"/>
    <property type="match status" value="1"/>
</dbReference>
<dbReference type="InterPro" id="IPR001650">
    <property type="entry name" value="Helicase_C-like"/>
</dbReference>
<dbReference type="Pfam" id="PF00271">
    <property type="entry name" value="Helicase_C"/>
    <property type="match status" value="1"/>
</dbReference>
<dbReference type="InterPro" id="IPR022138">
    <property type="entry name" value="DUF3670"/>
</dbReference>
<dbReference type="InterPro" id="IPR014001">
    <property type="entry name" value="Helicase_ATP-bd"/>
</dbReference>
<feature type="domain" description="Helicase C-terminal" evidence="3">
    <location>
        <begin position="860"/>
        <end position="1021"/>
    </location>
</feature>
<dbReference type="EMBL" id="JBGGTQ010000001">
    <property type="protein sequence ID" value="MEZ0491014.1"/>
    <property type="molecule type" value="Genomic_DNA"/>
</dbReference>
<dbReference type="SMART" id="SM00490">
    <property type="entry name" value="HELICc"/>
    <property type="match status" value="1"/>
</dbReference>
<sequence>MLVVHGLWTAGQRLALWVEAPRRRPGPAQPADLAVLARHARSWTGLARALASPVTGTLQVALPCTPSGRPAASTGRARADLRLLPVDLDVVELTGEPAVALLAELGGASGAEDGVRVSDGLRWLGHVAAGARRAVEAGHVLPDLQPTADGGFTARWVPAPDRALGRWRTAVARSCPPVLRAERPRSGPPQGPPQALDLLDDVCALVVDVLVAARTAAVVPHDLPDGAGPRAWIAALRTGSTLHGEGWPALARRVREWQRSGEDTGYDVLLRVVEPAPQEDVPDGLSDGHLDAAAQEQAPDQRWRLQVRLRPLDDPSLVLTLQEARAETRAGSSAGGAHEGEDPLLVLLTGAARAGAAHPPLKRLLGGRTDAAAQDGVELTIDELLDLVERGGPRLGAAGVGLQLPRHWTRKALTFSLSASAAQPGAVTDPQVRKDDLLDFRWQAALGDSPVTEAELLALAASKSSLVRFRGEWVQVDPDALARSARFLRTRGDGRASVLDVLAAVGSGKDLPGPVTSLDAHGVLGDVLSGRAAERLPELPDPPGLHAVLRPYQRRGLTWLATMSRLGLGAVLADDMGLGKTLQLLALLAHERGRDGDTGPGPTLLVCPMSVVGNWAAEAARFTPGLRVHVHHGPGRPRGAEFTALAAEHDLVVTTYGLLVRDVTDLAAADWHRLALDEAQHVKNANTRQARAVRAVGSRHRVALTGTPVENRLEDLRAVLDATNPGLLGSPATFRDRFAVPIEKLGHAEPAERLALVTRPFVLRRVKTDPAVAGDLPEKIEMTVRANLTTEQAALYRRAVDDLTERLQDRDSDPGGLSRRGLILAALTRLKQICNHPAHYLGDSSPVLHRGRHRSGKLHLLDDIVTSARAEGEKVLCFTQFAEFGHLLTPHLSGLTGEPVPFLHGGVSRRGRDAMVAQFAEPDGPGVMLLSLKAGGTGLNLTAANHVVHVDRWWNPAVEDQATDRAFRIGQHRQVQVRKLVSVGTVEERVDAVISRKRDLADRVVGSGEGWITDLDTDALRELLRLGDDAVGE</sequence>
<dbReference type="RefSeq" id="WP_370717045.1">
    <property type="nucleotide sequence ID" value="NZ_JBGGTQ010000001.1"/>
</dbReference>
<accession>A0ABV4HX66</accession>
<reference evidence="4 5" key="1">
    <citation type="submission" date="2024-07" db="EMBL/GenBank/DDBJ databases">
        <authorList>
            <person name="Thanompreechachai J."/>
            <person name="Duangmal K."/>
        </authorList>
    </citation>
    <scope>NUCLEOTIDE SEQUENCE [LARGE SCALE GENOMIC DNA]</scope>
    <source>
        <strain evidence="4 5">TBRC 1896</strain>
    </source>
</reference>